<proteinExistence type="inferred from homology"/>
<evidence type="ECO:0000256" key="7">
    <source>
        <dbReference type="RuleBase" id="RU366034"/>
    </source>
</evidence>
<dbReference type="SUPFAM" id="SSF48576">
    <property type="entry name" value="Terpenoid synthases"/>
    <property type="match status" value="1"/>
</dbReference>
<evidence type="ECO:0000313" key="10">
    <source>
        <dbReference type="Proteomes" id="UP001597419"/>
    </source>
</evidence>
<dbReference type="EMBL" id="JBHUKU010000026">
    <property type="protein sequence ID" value="MFD2464613.1"/>
    <property type="molecule type" value="Genomic_DNA"/>
</dbReference>
<dbReference type="SFLD" id="SFLDS00005">
    <property type="entry name" value="Isoprenoid_Synthase_Type_I"/>
    <property type="match status" value="1"/>
</dbReference>
<gene>
    <name evidence="9" type="ORF">ACFSYJ_38765</name>
</gene>
<dbReference type="PANTHER" id="PTHR35201:SF4">
    <property type="entry name" value="BETA-PINACENE SYNTHASE-RELATED"/>
    <property type="match status" value="1"/>
</dbReference>
<dbReference type="EC" id="4.2.3.-" evidence="7"/>
<evidence type="ECO:0000256" key="2">
    <source>
        <dbReference type="ARBA" id="ARBA00022723"/>
    </source>
</evidence>
<accession>A0ABW5GUJ9</accession>
<dbReference type="Proteomes" id="UP001597419">
    <property type="component" value="Unassembled WGS sequence"/>
</dbReference>
<evidence type="ECO:0000256" key="5">
    <source>
        <dbReference type="ARBA" id="ARBA00035573"/>
    </source>
</evidence>
<comment type="catalytic activity">
    <reaction evidence="5">
        <text>(E)-2-methylgeranyl diphosphate + H2O = 2-methylisoborneol + diphosphate</text>
        <dbReference type="Rhea" id="RHEA:32571"/>
        <dbReference type="ChEBI" id="CHEBI:15377"/>
        <dbReference type="ChEBI" id="CHEBI:33019"/>
        <dbReference type="ChEBI" id="CHEBI:61984"/>
        <dbReference type="ChEBI" id="CHEBI:61987"/>
        <dbReference type="EC" id="4.2.3.118"/>
    </reaction>
</comment>
<protein>
    <recommendedName>
        <fullName evidence="7">Terpene synthase</fullName>
        <ecNumber evidence="7">4.2.3.-</ecNumber>
    </recommendedName>
</protein>
<comment type="cofactor">
    <cofactor evidence="1 7">
        <name>Mg(2+)</name>
        <dbReference type="ChEBI" id="CHEBI:18420"/>
    </cofactor>
</comment>
<reference evidence="10" key="1">
    <citation type="journal article" date="2019" name="Int. J. Syst. Evol. Microbiol.">
        <title>The Global Catalogue of Microorganisms (GCM) 10K type strain sequencing project: providing services to taxonomists for standard genome sequencing and annotation.</title>
        <authorList>
            <consortium name="The Broad Institute Genomics Platform"/>
            <consortium name="The Broad Institute Genome Sequencing Center for Infectious Disease"/>
            <person name="Wu L."/>
            <person name="Ma J."/>
        </authorList>
    </citation>
    <scope>NUCLEOTIDE SEQUENCE [LARGE SCALE GENOMIC DNA]</scope>
    <source>
        <strain evidence="10">CGMCC 4.7643</strain>
    </source>
</reference>
<dbReference type="InterPro" id="IPR034686">
    <property type="entry name" value="Terpene_cyclase-like_2"/>
</dbReference>
<organism evidence="9 10">
    <name type="scientific">Amycolatopsis samaneae</name>
    <dbReference type="NCBI Taxonomy" id="664691"/>
    <lineage>
        <taxon>Bacteria</taxon>
        <taxon>Bacillati</taxon>
        <taxon>Actinomycetota</taxon>
        <taxon>Actinomycetes</taxon>
        <taxon>Pseudonocardiales</taxon>
        <taxon>Pseudonocardiaceae</taxon>
        <taxon>Amycolatopsis</taxon>
    </lineage>
</organism>
<comment type="similarity">
    <text evidence="6">Belongs to the terpene synthase family. 2-methylisoborneol synthase subfamily.</text>
</comment>
<keyword evidence="3 7" id="KW-0460">Magnesium</keyword>
<comment type="caution">
    <text evidence="9">The sequence shown here is derived from an EMBL/GenBank/DDBJ whole genome shotgun (WGS) entry which is preliminary data.</text>
</comment>
<keyword evidence="10" id="KW-1185">Reference proteome</keyword>
<evidence type="ECO:0000256" key="1">
    <source>
        <dbReference type="ARBA" id="ARBA00001946"/>
    </source>
</evidence>
<evidence type="ECO:0000313" key="9">
    <source>
        <dbReference type="EMBL" id="MFD2464613.1"/>
    </source>
</evidence>
<dbReference type="InterPro" id="IPR047945">
    <property type="entry name" value="MIB_synthase"/>
</dbReference>
<keyword evidence="2 7" id="KW-0479">Metal-binding</keyword>
<feature type="region of interest" description="Disordered" evidence="8">
    <location>
        <begin position="1"/>
        <end position="25"/>
    </location>
</feature>
<dbReference type="Gene3D" id="1.10.600.10">
    <property type="entry name" value="Farnesyl Diphosphate Synthase"/>
    <property type="match status" value="1"/>
</dbReference>
<evidence type="ECO:0000256" key="8">
    <source>
        <dbReference type="SAM" id="MobiDB-lite"/>
    </source>
</evidence>
<keyword evidence="4 7" id="KW-0456">Lyase</keyword>
<dbReference type="NCBIfam" id="NF041167">
    <property type="entry name" value="f2_encap_cargo2"/>
    <property type="match status" value="1"/>
</dbReference>
<dbReference type="InterPro" id="IPR008949">
    <property type="entry name" value="Isoprenoid_synthase_dom_sf"/>
</dbReference>
<evidence type="ECO:0000256" key="3">
    <source>
        <dbReference type="ARBA" id="ARBA00022842"/>
    </source>
</evidence>
<dbReference type="RefSeq" id="WP_345385825.1">
    <property type="nucleotide sequence ID" value="NZ_BAABHG010000001.1"/>
</dbReference>
<evidence type="ECO:0000256" key="6">
    <source>
        <dbReference type="ARBA" id="ARBA00035653"/>
    </source>
</evidence>
<dbReference type="SFLD" id="SFLDG01020">
    <property type="entry name" value="Terpene_Cyclase_Like_2"/>
    <property type="match status" value="1"/>
</dbReference>
<evidence type="ECO:0000256" key="4">
    <source>
        <dbReference type="ARBA" id="ARBA00023239"/>
    </source>
</evidence>
<dbReference type="PANTHER" id="PTHR35201">
    <property type="entry name" value="TERPENE SYNTHASE"/>
    <property type="match status" value="1"/>
</dbReference>
<sequence>MVDTASLAGALPGLPSIPDSVESPERTVGVAVTPGFRTGPSGLGTSAARVFTAAKEALAEPPSPGHDPAYIERPWGDGTASPLYCPVVERHNEPLAEEVQRRLDEWAEDCGYTGDGLEQVRRSQLGRLVTLAHSGSEDPDLLLIAAQLNAAWWAADDYYADDSSLGATPTELPPRLALAMAAMDPVAPAGEFSAPLDEALRSDPILVSFRSAMDHLLRHGTPVQAQRVCYSTFAMFVGWCAYAAWRHTGEYPEAWKYLATRQHDSFYTSMTLVDVVDGYELPAHLYYDPRVRRMMMQAGTASVMVNDLHSVAKDAADENPVCNMVLQIAADRQCSIAEATEVTVGLHNRFVRDFEAGHRELAVVPSPDLHRFLKGVRAWMGGGVEWHATNPRYQT</sequence>
<dbReference type="Pfam" id="PF19086">
    <property type="entry name" value="Terpene_syn_C_2"/>
    <property type="match status" value="1"/>
</dbReference>
<name>A0ABW5GUJ9_9PSEU</name>